<gene>
    <name evidence="2" type="ORF">BRAFLDRAFT_88884</name>
</gene>
<feature type="compositionally biased region" description="Acidic residues" evidence="1">
    <location>
        <begin position="62"/>
        <end position="76"/>
    </location>
</feature>
<evidence type="ECO:0000256" key="1">
    <source>
        <dbReference type="SAM" id="MobiDB-lite"/>
    </source>
</evidence>
<reference evidence="2" key="1">
    <citation type="journal article" date="2008" name="Nature">
        <title>The amphioxus genome and the evolution of the chordate karyotype.</title>
        <authorList>
            <consortium name="US DOE Joint Genome Institute (JGI-PGF)"/>
            <person name="Putnam N.H."/>
            <person name="Butts T."/>
            <person name="Ferrier D.E.K."/>
            <person name="Furlong R.F."/>
            <person name="Hellsten U."/>
            <person name="Kawashima T."/>
            <person name="Robinson-Rechavi M."/>
            <person name="Shoguchi E."/>
            <person name="Terry A."/>
            <person name="Yu J.-K."/>
            <person name="Benito-Gutierrez E.L."/>
            <person name="Dubchak I."/>
            <person name="Garcia-Fernandez J."/>
            <person name="Gibson-Brown J.J."/>
            <person name="Grigoriev I.V."/>
            <person name="Horton A.C."/>
            <person name="de Jong P.J."/>
            <person name="Jurka J."/>
            <person name="Kapitonov V.V."/>
            <person name="Kohara Y."/>
            <person name="Kuroki Y."/>
            <person name="Lindquist E."/>
            <person name="Lucas S."/>
            <person name="Osoegawa K."/>
            <person name="Pennacchio L.A."/>
            <person name="Salamov A.A."/>
            <person name="Satou Y."/>
            <person name="Sauka-Spengler T."/>
            <person name="Schmutz J."/>
            <person name="Shin-I T."/>
            <person name="Toyoda A."/>
            <person name="Bronner-Fraser M."/>
            <person name="Fujiyama A."/>
            <person name="Holland L.Z."/>
            <person name="Holland P.W.H."/>
            <person name="Satoh N."/>
            <person name="Rokhsar D.S."/>
        </authorList>
    </citation>
    <scope>NUCLEOTIDE SEQUENCE [LARGE SCALE GENOMIC DNA]</scope>
    <source>
        <strain evidence="2">S238N-H82</strain>
        <tissue evidence="2">Testes</tissue>
    </source>
</reference>
<sequence>MEKHSSVGPEESPHHQIELEEDEEEPMIETRQLDKEEDAYPEIIEIKVEEDEERMMKRRQMDDEEEEENGGLEDEQAQSALERLKRVCREPAIHMDPLRLGGALRRVIDSTTNAKTKRHYERVHGLFMKNTTSRGIGLEVLKFSMSKHERRFEEEAEKAQTNLRRNAREESYHLGPFPAPGGQGPTAALGRAPQGPSFGGWQPNPRRKACHIIQSVVISQCAKKRKTDSPVRQAATPATTGLHAK</sequence>
<protein>
    <submittedName>
        <fullName evidence="2">Uncharacterized protein</fullName>
    </submittedName>
</protein>
<accession>C3XUS9</accession>
<dbReference type="AlphaFoldDB" id="C3XUS9"/>
<feature type="region of interest" description="Disordered" evidence="1">
    <location>
        <begin position="1"/>
        <end position="77"/>
    </location>
</feature>
<feature type="compositionally biased region" description="Basic and acidic residues" evidence="1">
    <location>
        <begin position="1"/>
        <end position="18"/>
    </location>
</feature>
<dbReference type="EMBL" id="GG666467">
    <property type="protein sequence ID" value="EEN68154.1"/>
    <property type="molecule type" value="Genomic_DNA"/>
</dbReference>
<feature type="region of interest" description="Disordered" evidence="1">
    <location>
        <begin position="222"/>
        <end position="245"/>
    </location>
</feature>
<dbReference type="InParanoid" id="C3XUS9"/>
<evidence type="ECO:0000313" key="2">
    <source>
        <dbReference type="EMBL" id="EEN68154.1"/>
    </source>
</evidence>
<name>C3XUS9_BRAFL</name>
<proteinExistence type="predicted"/>
<organism>
    <name type="scientific">Branchiostoma floridae</name>
    <name type="common">Florida lancelet</name>
    <name type="synonym">Amphioxus</name>
    <dbReference type="NCBI Taxonomy" id="7739"/>
    <lineage>
        <taxon>Eukaryota</taxon>
        <taxon>Metazoa</taxon>
        <taxon>Chordata</taxon>
        <taxon>Cephalochordata</taxon>
        <taxon>Leptocardii</taxon>
        <taxon>Amphioxiformes</taxon>
        <taxon>Branchiostomatidae</taxon>
        <taxon>Branchiostoma</taxon>
    </lineage>
</organism>